<evidence type="ECO:0000313" key="2">
    <source>
        <dbReference type="Proteomes" id="UP001358586"/>
    </source>
</evidence>
<proteinExistence type="predicted"/>
<name>A0ABR0QHW5_GOSAR</name>
<keyword evidence="2" id="KW-1185">Reference proteome</keyword>
<organism evidence="1 2">
    <name type="scientific">Gossypium arboreum</name>
    <name type="common">Tree cotton</name>
    <name type="synonym">Gossypium nanking</name>
    <dbReference type="NCBI Taxonomy" id="29729"/>
    <lineage>
        <taxon>Eukaryota</taxon>
        <taxon>Viridiplantae</taxon>
        <taxon>Streptophyta</taxon>
        <taxon>Embryophyta</taxon>
        <taxon>Tracheophyta</taxon>
        <taxon>Spermatophyta</taxon>
        <taxon>Magnoliopsida</taxon>
        <taxon>eudicotyledons</taxon>
        <taxon>Gunneridae</taxon>
        <taxon>Pentapetalae</taxon>
        <taxon>rosids</taxon>
        <taxon>malvids</taxon>
        <taxon>Malvales</taxon>
        <taxon>Malvaceae</taxon>
        <taxon>Malvoideae</taxon>
        <taxon>Gossypium</taxon>
    </lineage>
</organism>
<comment type="caution">
    <text evidence="1">The sequence shown here is derived from an EMBL/GenBank/DDBJ whole genome shotgun (WGS) entry which is preliminary data.</text>
</comment>
<reference evidence="1 2" key="1">
    <citation type="submission" date="2023-03" db="EMBL/GenBank/DDBJ databases">
        <title>WGS of Gossypium arboreum.</title>
        <authorList>
            <person name="Yu D."/>
        </authorList>
    </citation>
    <scope>NUCLEOTIDE SEQUENCE [LARGE SCALE GENOMIC DNA]</scope>
    <source>
        <tissue evidence="1">Leaf</tissue>
    </source>
</reference>
<dbReference type="Proteomes" id="UP001358586">
    <property type="component" value="Chromosome 3"/>
</dbReference>
<accession>A0ABR0QHW5</accession>
<protein>
    <submittedName>
        <fullName evidence="1">Uncharacterized protein</fullName>
    </submittedName>
</protein>
<sequence>MAWLKEGDANNTIFHRAIKISLNKCCLDNYKFKSAAVFWRPPPLGWIKFNVYGVAKEGKVGCGGVLRDMKGVARALFLGSVIAYVVDVDEASAVKARKVVFSMAERKGNEMAGSLAIAGVNRENMFKAW</sequence>
<dbReference type="EMBL" id="JARKNE010000003">
    <property type="protein sequence ID" value="KAK5838829.1"/>
    <property type="molecule type" value="Genomic_DNA"/>
</dbReference>
<evidence type="ECO:0000313" key="1">
    <source>
        <dbReference type="EMBL" id="KAK5838829.1"/>
    </source>
</evidence>
<gene>
    <name evidence="1" type="ORF">PVK06_007569</name>
</gene>